<evidence type="ECO:0000313" key="8">
    <source>
        <dbReference type="Proteomes" id="UP001642360"/>
    </source>
</evidence>
<evidence type="ECO:0000256" key="3">
    <source>
        <dbReference type="ARBA" id="ARBA00022833"/>
    </source>
</evidence>
<gene>
    <name evidence="7" type="ORF">ILEXP_LOCUS53086</name>
</gene>
<keyword evidence="5" id="KW-0812">Transmembrane</keyword>
<keyword evidence="8" id="KW-1185">Reference proteome</keyword>
<dbReference type="Pfam" id="PF16041">
    <property type="entry name" value="APD1-4_M"/>
    <property type="match status" value="1"/>
</dbReference>
<accession>A0ABC8UP78</accession>
<dbReference type="InterPro" id="IPR001841">
    <property type="entry name" value="Znf_RING"/>
</dbReference>
<evidence type="ECO:0000313" key="7">
    <source>
        <dbReference type="EMBL" id="CAK9182863.1"/>
    </source>
</evidence>
<feature type="domain" description="RING-type" evidence="6">
    <location>
        <begin position="344"/>
        <end position="384"/>
    </location>
</feature>
<evidence type="ECO:0000256" key="1">
    <source>
        <dbReference type="ARBA" id="ARBA00022723"/>
    </source>
</evidence>
<dbReference type="EMBL" id="CAUOFW020008458">
    <property type="protein sequence ID" value="CAK9182863.1"/>
    <property type="molecule type" value="Genomic_DNA"/>
</dbReference>
<organism evidence="7 8">
    <name type="scientific">Ilex paraguariensis</name>
    <name type="common">yerba mate</name>
    <dbReference type="NCBI Taxonomy" id="185542"/>
    <lineage>
        <taxon>Eukaryota</taxon>
        <taxon>Viridiplantae</taxon>
        <taxon>Streptophyta</taxon>
        <taxon>Embryophyta</taxon>
        <taxon>Tracheophyta</taxon>
        <taxon>Spermatophyta</taxon>
        <taxon>Magnoliopsida</taxon>
        <taxon>eudicotyledons</taxon>
        <taxon>Gunneridae</taxon>
        <taxon>Pentapetalae</taxon>
        <taxon>asterids</taxon>
        <taxon>campanulids</taxon>
        <taxon>Aquifoliales</taxon>
        <taxon>Aquifoliaceae</taxon>
        <taxon>Ilex</taxon>
    </lineage>
</organism>
<feature type="transmembrane region" description="Helical" evidence="5">
    <location>
        <begin position="265"/>
        <end position="283"/>
    </location>
</feature>
<comment type="caution">
    <text evidence="7">The sequence shown here is derived from an EMBL/GenBank/DDBJ whole genome shotgun (WGS) entry which is preliminary data.</text>
</comment>
<dbReference type="GO" id="GO:0008270">
    <property type="term" value="F:zinc ion binding"/>
    <property type="evidence" value="ECO:0007669"/>
    <property type="project" value="UniProtKB-KW"/>
</dbReference>
<feature type="transmembrane region" description="Helical" evidence="5">
    <location>
        <begin position="21"/>
        <end position="43"/>
    </location>
</feature>
<reference evidence="7 8" key="1">
    <citation type="submission" date="2024-02" db="EMBL/GenBank/DDBJ databases">
        <authorList>
            <person name="Vignale AGUSTIN F."/>
            <person name="Sosa J E."/>
            <person name="Modenutti C."/>
        </authorList>
    </citation>
    <scope>NUCLEOTIDE SEQUENCE [LARGE SCALE GENOMIC DNA]</scope>
</reference>
<dbReference type="Pfam" id="PF16040">
    <property type="entry name" value="APD1-4_N"/>
    <property type="match status" value="1"/>
</dbReference>
<dbReference type="PROSITE" id="PS50089">
    <property type="entry name" value="ZF_RING_2"/>
    <property type="match status" value="1"/>
</dbReference>
<protein>
    <recommendedName>
        <fullName evidence="6">RING-type domain-containing protein</fullName>
    </recommendedName>
</protein>
<keyword evidence="2 4" id="KW-0863">Zinc-finger</keyword>
<evidence type="ECO:0000256" key="5">
    <source>
        <dbReference type="SAM" id="Phobius"/>
    </source>
</evidence>
<dbReference type="PANTHER" id="PTHR46858:SF6">
    <property type="entry name" value="LIGASE, PUTATIVE-RELATED"/>
    <property type="match status" value="1"/>
</dbReference>
<keyword evidence="3" id="KW-0862">Zinc</keyword>
<keyword evidence="1" id="KW-0479">Metal-binding</keyword>
<name>A0ABC8UP78_9AQUA</name>
<dbReference type="InterPro" id="IPR032010">
    <property type="entry name" value="APD1-4_M"/>
</dbReference>
<proteinExistence type="predicted"/>
<dbReference type="Proteomes" id="UP001642360">
    <property type="component" value="Unassembled WGS sequence"/>
</dbReference>
<dbReference type="Gene3D" id="3.30.40.10">
    <property type="entry name" value="Zinc/RING finger domain, C3HC4 (zinc finger)"/>
    <property type="match status" value="1"/>
</dbReference>
<evidence type="ECO:0000259" key="6">
    <source>
        <dbReference type="PROSITE" id="PS50089"/>
    </source>
</evidence>
<evidence type="ECO:0000256" key="2">
    <source>
        <dbReference type="ARBA" id="ARBA00022771"/>
    </source>
</evidence>
<dbReference type="AlphaFoldDB" id="A0ABC8UP78"/>
<keyword evidence="5" id="KW-0472">Membrane</keyword>
<dbReference type="PANTHER" id="PTHR46858">
    <property type="entry name" value="OS05G0521000 PROTEIN"/>
    <property type="match status" value="1"/>
</dbReference>
<evidence type="ECO:0000256" key="4">
    <source>
        <dbReference type="PROSITE-ProRule" id="PRU00175"/>
    </source>
</evidence>
<dbReference type="SUPFAM" id="SSF57850">
    <property type="entry name" value="RING/U-box"/>
    <property type="match status" value="1"/>
</dbReference>
<dbReference type="InterPro" id="IPR032008">
    <property type="entry name" value="APD1-4_N"/>
</dbReference>
<dbReference type="InterPro" id="IPR013083">
    <property type="entry name" value="Znf_RING/FYVE/PHD"/>
</dbReference>
<dbReference type="Pfam" id="PF13920">
    <property type="entry name" value="zf-C3HC4_3"/>
    <property type="match status" value="1"/>
</dbReference>
<sequence length="396" mass="45222">MCRPGFIPLGYHHQLRRWQACWARLLVPLTIWICVAVTLRYGFYGDCHMMLGPSSSRLFKANTMLVKQVEVRDDARKGVFLYGFSEKPQLSSVTNWSVSNYMIVGSYSRKGFYLWMNKGSRIWMRWEARTTCLGKLQVSLVKGERDFETLLPSSMSFSNAYSLKEPTGGLKSTCSGKEALYSIEEDDRYYVGIINSNPRSIIMTMDVNVSSKMYDTTRAKSMCSTTKGSCRLNLLFPKTEYVIISTPNNGDLGRWYIEISFAARILTYITILGFFVIIIYLMLKYLGACDSERQVEEFPAIREITETYPLMPEKTYGLPYGTGEEEGESVTSSSSEDLYDGKICVICYDMLRNCFFVPCGHCATCCDCAQRIMDGENKMCPICRRLIHKVRKLIIP</sequence>
<keyword evidence="5" id="KW-1133">Transmembrane helix</keyword>